<protein>
    <recommendedName>
        <fullName evidence="10">tRNA-dihydrouridine(16/17) synthase [NAD(P)(+)]</fullName>
        <ecNumber evidence="10">1.3.1.88</ecNumber>
    </recommendedName>
</protein>
<evidence type="ECO:0000256" key="6">
    <source>
        <dbReference type="ARBA" id="ARBA00022857"/>
    </source>
</evidence>
<evidence type="ECO:0000256" key="11">
    <source>
        <dbReference type="ARBA" id="ARBA00045934"/>
    </source>
</evidence>
<comment type="caution">
    <text evidence="20">The sequence shown here is derived from an EMBL/GenBank/DDBJ whole genome shotgun (WGS) entry which is preliminary data.</text>
</comment>
<dbReference type="Pfam" id="PF01207">
    <property type="entry name" value="Dus"/>
    <property type="match status" value="1"/>
</dbReference>
<feature type="region of interest" description="Disordered" evidence="18">
    <location>
        <begin position="81"/>
        <end position="106"/>
    </location>
</feature>
<evidence type="ECO:0000313" key="20">
    <source>
        <dbReference type="EMBL" id="KAJ6256095.1"/>
    </source>
</evidence>
<feature type="domain" description="DUS-like FMN-binding" evidence="19">
    <location>
        <begin position="40"/>
        <end position="386"/>
    </location>
</feature>
<keyword evidence="5" id="KW-0819">tRNA processing</keyword>
<dbReference type="GO" id="GO:0006397">
    <property type="term" value="P:mRNA processing"/>
    <property type="evidence" value="ECO:0007669"/>
    <property type="project" value="UniProtKB-KW"/>
</dbReference>
<comment type="catalytic activity">
    <reaction evidence="17">
        <text>5,6-dihydrouridine(17) in tRNA + NADP(+) = uridine(17) in tRNA + NADPH + H(+)</text>
        <dbReference type="Rhea" id="RHEA:53368"/>
        <dbReference type="Rhea" id="RHEA-COMP:13541"/>
        <dbReference type="Rhea" id="RHEA-COMP:13542"/>
        <dbReference type="ChEBI" id="CHEBI:15378"/>
        <dbReference type="ChEBI" id="CHEBI:57783"/>
        <dbReference type="ChEBI" id="CHEBI:58349"/>
        <dbReference type="ChEBI" id="CHEBI:65315"/>
        <dbReference type="ChEBI" id="CHEBI:74443"/>
        <dbReference type="EC" id="1.3.1.88"/>
    </reaction>
    <physiologicalReaction direction="right-to-left" evidence="17">
        <dbReference type="Rhea" id="RHEA:53370"/>
    </physiologicalReaction>
</comment>
<dbReference type="CDD" id="cd02801">
    <property type="entry name" value="DUS_like_FMN"/>
    <property type="match status" value="1"/>
</dbReference>
<evidence type="ECO:0000256" key="14">
    <source>
        <dbReference type="ARBA" id="ARBA00048342"/>
    </source>
</evidence>
<name>A0AAD6IR97_DREDA</name>
<dbReference type="InterPro" id="IPR013785">
    <property type="entry name" value="Aldolase_TIM"/>
</dbReference>
<comment type="catalytic activity">
    <reaction evidence="14">
        <text>a 5,6-dihydrouridine in mRNA + NAD(+) = a uridine in mRNA + NADH + H(+)</text>
        <dbReference type="Rhea" id="RHEA:69851"/>
        <dbReference type="Rhea" id="RHEA-COMP:14658"/>
        <dbReference type="Rhea" id="RHEA-COMP:17789"/>
        <dbReference type="ChEBI" id="CHEBI:15378"/>
        <dbReference type="ChEBI" id="CHEBI:57540"/>
        <dbReference type="ChEBI" id="CHEBI:57945"/>
        <dbReference type="ChEBI" id="CHEBI:65315"/>
        <dbReference type="ChEBI" id="CHEBI:74443"/>
    </reaction>
    <physiologicalReaction direction="right-to-left" evidence="14">
        <dbReference type="Rhea" id="RHEA:69853"/>
    </physiologicalReaction>
</comment>
<keyword evidence="21" id="KW-1185">Reference proteome</keyword>
<evidence type="ECO:0000256" key="9">
    <source>
        <dbReference type="ARBA" id="ARBA00038313"/>
    </source>
</evidence>
<comment type="similarity">
    <text evidence="9">Belongs to the Dus family. Dus1 subfamily.</text>
</comment>
<evidence type="ECO:0000256" key="17">
    <source>
        <dbReference type="ARBA" id="ARBA00049467"/>
    </source>
</evidence>
<keyword evidence="6" id="KW-0521">NADP</keyword>
<reference evidence="20" key="1">
    <citation type="submission" date="2023-01" db="EMBL/GenBank/DDBJ databases">
        <title>The chitinases involved in constricting ring structure development in the nematode-trapping fungus Drechslerella dactyloides.</title>
        <authorList>
            <person name="Wang R."/>
            <person name="Zhang L."/>
            <person name="Tang P."/>
            <person name="Li S."/>
            <person name="Liang L."/>
        </authorList>
    </citation>
    <scope>NUCLEOTIDE SEQUENCE</scope>
    <source>
        <strain evidence="20">YMF1.00031</strain>
    </source>
</reference>
<keyword evidence="2" id="KW-0285">Flavoprotein</keyword>
<evidence type="ECO:0000256" key="12">
    <source>
        <dbReference type="ARBA" id="ARBA00047287"/>
    </source>
</evidence>
<gene>
    <name evidence="20" type="ORF">Dda_9187</name>
</gene>
<dbReference type="PANTHER" id="PTHR11082">
    <property type="entry name" value="TRNA-DIHYDROURIDINE SYNTHASE"/>
    <property type="match status" value="1"/>
</dbReference>
<dbReference type="GO" id="GO:0017150">
    <property type="term" value="F:tRNA dihydrouridine synthase activity"/>
    <property type="evidence" value="ECO:0007669"/>
    <property type="project" value="InterPro"/>
</dbReference>
<keyword evidence="7" id="KW-0560">Oxidoreductase</keyword>
<feature type="compositionally biased region" description="Low complexity" evidence="18">
    <location>
        <begin position="95"/>
        <end position="106"/>
    </location>
</feature>
<evidence type="ECO:0000256" key="1">
    <source>
        <dbReference type="ARBA" id="ARBA00001917"/>
    </source>
</evidence>
<evidence type="ECO:0000256" key="5">
    <source>
        <dbReference type="ARBA" id="ARBA00022694"/>
    </source>
</evidence>
<evidence type="ECO:0000256" key="16">
    <source>
        <dbReference type="ARBA" id="ARBA00049447"/>
    </source>
</evidence>
<dbReference type="PANTHER" id="PTHR11082:SF5">
    <property type="entry name" value="TRNA-DIHYDROURIDINE(16_17) SYNTHASE [NAD(P)(+)]-LIKE"/>
    <property type="match status" value="1"/>
</dbReference>
<comment type="catalytic activity">
    <reaction evidence="13">
        <text>5,6-dihydrouridine(16) in tRNA + NADP(+) = uridine(16) in tRNA + NADPH + H(+)</text>
        <dbReference type="Rhea" id="RHEA:53376"/>
        <dbReference type="Rhea" id="RHEA-COMP:13543"/>
        <dbReference type="Rhea" id="RHEA-COMP:13544"/>
        <dbReference type="ChEBI" id="CHEBI:15378"/>
        <dbReference type="ChEBI" id="CHEBI:57783"/>
        <dbReference type="ChEBI" id="CHEBI:58349"/>
        <dbReference type="ChEBI" id="CHEBI:65315"/>
        <dbReference type="ChEBI" id="CHEBI:74443"/>
        <dbReference type="EC" id="1.3.1.88"/>
    </reaction>
    <physiologicalReaction direction="right-to-left" evidence="13">
        <dbReference type="Rhea" id="RHEA:53378"/>
    </physiologicalReaction>
</comment>
<organism evidence="20 21">
    <name type="scientific">Drechslerella dactyloides</name>
    <name type="common">Nematode-trapping fungus</name>
    <name type="synonym">Arthrobotrys dactyloides</name>
    <dbReference type="NCBI Taxonomy" id="74499"/>
    <lineage>
        <taxon>Eukaryota</taxon>
        <taxon>Fungi</taxon>
        <taxon>Dikarya</taxon>
        <taxon>Ascomycota</taxon>
        <taxon>Pezizomycotina</taxon>
        <taxon>Orbiliomycetes</taxon>
        <taxon>Orbiliales</taxon>
        <taxon>Orbiliaceae</taxon>
        <taxon>Drechslerella</taxon>
    </lineage>
</organism>
<dbReference type="GO" id="GO:0050660">
    <property type="term" value="F:flavin adenine dinucleotide binding"/>
    <property type="evidence" value="ECO:0007669"/>
    <property type="project" value="InterPro"/>
</dbReference>
<comment type="catalytic activity">
    <reaction evidence="12">
        <text>5,6-dihydrouridine(17) in tRNA + NAD(+) = uridine(17) in tRNA + NADH + H(+)</text>
        <dbReference type="Rhea" id="RHEA:53372"/>
        <dbReference type="Rhea" id="RHEA-COMP:13541"/>
        <dbReference type="Rhea" id="RHEA-COMP:13542"/>
        <dbReference type="ChEBI" id="CHEBI:15378"/>
        <dbReference type="ChEBI" id="CHEBI:57540"/>
        <dbReference type="ChEBI" id="CHEBI:57945"/>
        <dbReference type="ChEBI" id="CHEBI:65315"/>
        <dbReference type="ChEBI" id="CHEBI:74443"/>
        <dbReference type="EC" id="1.3.1.88"/>
    </reaction>
    <physiologicalReaction direction="right-to-left" evidence="12">
        <dbReference type="Rhea" id="RHEA:53374"/>
    </physiologicalReaction>
</comment>
<sequence length="524" mass="57833">MTIPIPVEAPMDKDEGEVMPRAKLHGRAFYNSIGCPRRIVAPMVDASELAWRILSRRYGADAAYSPMLHARLFADSAPYRRQSLRPQTPSPPSSSPASTSPAPASQTIASASTSASICDPTFDGDLADRPLHIQFCANDPAHLLAAAKLAQLHCDAVDLNLGCPQGIAKKGRYGAFLQEHPDLIRDLISTLHKNLDVPVTAKIRVLDSKEKTLAYARLVLDAGASILTVHGRRRDQKSHNTGLADWSYIRYLRDNLPPDTVIYANGNILYNSDVDACLAATGADAVMAAETNLYNPAVFLPSDAPFDQRFPRVDRVVREYLTIVRDLTFGPRADELQLANRLELTKDQARDHPSLNSVKMHLFKLLHAVFARKENHYIRNMLGKVQSHKFADVLAIAAEVDKVVEQQLEATPETPEQWDEIMKLAGGPGADATVLPIPWWRCQPHVRPTPEQAYENGAMRRPRKERAADPKDVDPKESSLAESKESSSGELKEKRELEAESESAPKRPRLEDEATVADTSSAAL</sequence>
<evidence type="ECO:0000256" key="15">
    <source>
        <dbReference type="ARBA" id="ARBA00048934"/>
    </source>
</evidence>
<evidence type="ECO:0000256" key="7">
    <source>
        <dbReference type="ARBA" id="ARBA00023002"/>
    </source>
</evidence>
<evidence type="ECO:0000256" key="13">
    <source>
        <dbReference type="ARBA" id="ARBA00047652"/>
    </source>
</evidence>
<evidence type="ECO:0000256" key="8">
    <source>
        <dbReference type="ARBA" id="ARBA00023027"/>
    </source>
</evidence>
<dbReference type="SUPFAM" id="SSF51395">
    <property type="entry name" value="FMN-linked oxidoreductases"/>
    <property type="match status" value="1"/>
</dbReference>
<evidence type="ECO:0000313" key="21">
    <source>
        <dbReference type="Proteomes" id="UP001221413"/>
    </source>
</evidence>
<keyword evidence="8" id="KW-0520">NAD</keyword>
<comment type="catalytic activity">
    <reaction evidence="15">
        <text>5,6-dihydrouridine(16) in tRNA + NAD(+) = uridine(16) in tRNA + NADH + H(+)</text>
        <dbReference type="Rhea" id="RHEA:53380"/>
        <dbReference type="Rhea" id="RHEA-COMP:13543"/>
        <dbReference type="Rhea" id="RHEA-COMP:13544"/>
        <dbReference type="ChEBI" id="CHEBI:15378"/>
        <dbReference type="ChEBI" id="CHEBI:57540"/>
        <dbReference type="ChEBI" id="CHEBI:57945"/>
        <dbReference type="ChEBI" id="CHEBI:65315"/>
        <dbReference type="ChEBI" id="CHEBI:74443"/>
        <dbReference type="EC" id="1.3.1.88"/>
    </reaction>
    <physiologicalReaction direction="right-to-left" evidence="15">
        <dbReference type="Rhea" id="RHEA:53382"/>
    </physiologicalReaction>
</comment>
<keyword evidence="4" id="KW-0507">mRNA processing</keyword>
<dbReference type="EMBL" id="JAQGDS010000015">
    <property type="protein sequence ID" value="KAJ6256095.1"/>
    <property type="molecule type" value="Genomic_DNA"/>
</dbReference>
<comment type="catalytic activity">
    <reaction evidence="16">
        <text>a 5,6-dihydrouridine in mRNA + NADP(+) = a uridine in mRNA + NADPH + H(+)</text>
        <dbReference type="Rhea" id="RHEA:69855"/>
        <dbReference type="Rhea" id="RHEA-COMP:14658"/>
        <dbReference type="Rhea" id="RHEA-COMP:17789"/>
        <dbReference type="ChEBI" id="CHEBI:15378"/>
        <dbReference type="ChEBI" id="CHEBI:57783"/>
        <dbReference type="ChEBI" id="CHEBI:58349"/>
        <dbReference type="ChEBI" id="CHEBI:65315"/>
        <dbReference type="ChEBI" id="CHEBI:74443"/>
    </reaction>
    <physiologicalReaction direction="right-to-left" evidence="16">
        <dbReference type="Rhea" id="RHEA:69857"/>
    </physiologicalReaction>
</comment>
<dbReference type="EC" id="1.3.1.88" evidence="10"/>
<dbReference type="PROSITE" id="PS01136">
    <property type="entry name" value="UPF0034"/>
    <property type="match status" value="1"/>
</dbReference>
<evidence type="ECO:0000256" key="10">
    <source>
        <dbReference type="ARBA" id="ARBA00038890"/>
    </source>
</evidence>
<feature type="compositionally biased region" description="Basic and acidic residues" evidence="18">
    <location>
        <begin position="465"/>
        <end position="512"/>
    </location>
</feature>
<accession>A0AAD6IR97</accession>
<dbReference type="AlphaFoldDB" id="A0AAD6IR97"/>
<keyword evidence="3" id="KW-0288">FMN</keyword>
<evidence type="ECO:0000256" key="3">
    <source>
        <dbReference type="ARBA" id="ARBA00022643"/>
    </source>
</evidence>
<dbReference type="InterPro" id="IPR018517">
    <property type="entry name" value="tRNA_hU_synthase_CS"/>
</dbReference>
<proteinExistence type="inferred from homology"/>
<feature type="region of interest" description="Disordered" evidence="18">
    <location>
        <begin position="447"/>
        <end position="524"/>
    </location>
</feature>
<evidence type="ECO:0000256" key="18">
    <source>
        <dbReference type="SAM" id="MobiDB-lite"/>
    </source>
</evidence>
<evidence type="ECO:0000256" key="2">
    <source>
        <dbReference type="ARBA" id="ARBA00022630"/>
    </source>
</evidence>
<dbReference type="Proteomes" id="UP001221413">
    <property type="component" value="Unassembled WGS sequence"/>
</dbReference>
<comment type="function">
    <text evidence="11">Catalyzes the synthesis of dihydrouridine, a modified base found in the D-loop of most tRNAs. Specifically modifies U47 in cytoplasmic tRNAs. Catalyzes the synthesis of dihydrouridine in some mRNAs, thereby affecting their translation.</text>
</comment>
<comment type="cofactor">
    <cofactor evidence="1">
        <name>FMN</name>
        <dbReference type="ChEBI" id="CHEBI:58210"/>
    </cofactor>
</comment>
<dbReference type="InterPro" id="IPR035587">
    <property type="entry name" value="DUS-like_FMN-bd"/>
</dbReference>
<evidence type="ECO:0000259" key="19">
    <source>
        <dbReference type="Pfam" id="PF01207"/>
    </source>
</evidence>
<evidence type="ECO:0000256" key="4">
    <source>
        <dbReference type="ARBA" id="ARBA00022664"/>
    </source>
</evidence>
<dbReference type="Gene3D" id="3.20.20.70">
    <property type="entry name" value="Aldolase class I"/>
    <property type="match status" value="1"/>
</dbReference>